<dbReference type="KEGG" id="ctak:4412677_02011"/>
<dbReference type="InterPro" id="IPR012657">
    <property type="entry name" value="23S_rRNA-intervening_sequence"/>
</dbReference>
<dbReference type="Proteomes" id="UP000215196">
    <property type="component" value="Chromosome 1"/>
</dbReference>
<name>A0A239XQ93_9FLAO</name>
<dbReference type="NCBIfam" id="TIGR02436">
    <property type="entry name" value="four helix bundle protein"/>
    <property type="match status" value="1"/>
</dbReference>
<dbReference type="RefSeq" id="WP_095072914.1">
    <property type="nucleotide sequence ID" value="NZ_LT906465.1"/>
</dbReference>
<organism evidence="1 2">
    <name type="scientific">Chryseobacterium taklimakanense</name>
    <dbReference type="NCBI Taxonomy" id="536441"/>
    <lineage>
        <taxon>Bacteria</taxon>
        <taxon>Pseudomonadati</taxon>
        <taxon>Bacteroidota</taxon>
        <taxon>Flavobacteriia</taxon>
        <taxon>Flavobacteriales</taxon>
        <taxon>Weeksellaceae</taxon>
        <taxon>Chryseobacterium group</taxon>
        <taxon>Chryseobacterium</taxon>
    </lineage>
</organism>
<dbReference type="InterPro" id="IPR036583">
    <property type="entry name" value="23S_rRNA_IVS_sf"/>
</dbReference>
<dbReference type="EMBL" id="LT906465">
    <property type="protein sequence ID" value="SNV48935.1"/>
    <property type="molecule type" value="Genomic_DNA"/>
</dbReference>
<dbReference type="PIRSF" id="PIRSF035652">
    <property type="entry name" value="CHP02436"/>
    <property type="match status" value="1"/>
</dbReference>
<dbReference type="PANTHER" id="PTHR38471:SF2">
    <property type="entry name" value="FOUR HELIX BUNDLE PROTEIN"/>
    <property type="match status" value="1"/>
</dbReference>
<evidence type="ECO:0000313" key="2">
    <source>
        <dbReference type="Proteomes" id="UP000215196"/>
    </source>
</evidence>
<protein>
    <submittedName>
        <fullName evidence="1">Four helix bundle protein</fullName>
    </submittedName>
</protein>
<dbReference type="Pfam" id="PF05635">
    <property type="entry name" value="23S_rRNA_IVP"/>
    <property type="match status" value="1"/>
</dbReference>
<reference evidence="1 2" key="1">
    <citation type="submission" date="2017-06" db="EMBL/GenBank/DDBJ databases">
        <authorList>
            <consortium name="Pathogen Informatics"/>
        </authorList>
    </citation>
    <scope>NUCLEOTIDE SEQUENCE [LARGE SCALE GENOMIC DNA]</scope>
    <source>
        <strain evidence="1 2">NCTC13490</strain>
    </source>
</reference>
<keyword evidence="2" id="KW-1185">Reference proteome</keyword>
<evidence type="ECO:0000313" key="1">
    <source>
        <dbReference type="EMBL" id="SNV48935.1"/>
    </source>
</evidence>
<accession>A0A239XQ93</accession>
<dbReference type="Gene3D" id="1.20.1440.60">
    <property type="entry name" value="23S rRNA-intervening sequence"/>
    <property type="match status" value="1"/>
</dbReference>
<sequence>MENKNEILDLGIRFSLKIIEFTELLESQRKFVIANQLLKCGTSIGANIFEAQSAESRNDFLHKLKISDKEAKETEYWLLLCELAQSYPFDPELKAMLTSIQKLLSKIISSSKRNT</sequence>
<dbReference type="PANTHER" id="PTHR38471">
    <property type="entry name" value="FOUR HELIX BUNDLE PROTEIN"/>
    <property type="match status" value="1"/>
</dbReference>
<dbReference type="AlphaFoldDB" id="A0A239XQ93"/>
<dbReference type="SUPFAM" id="SSF158446">
    <property type="entry name" value="IVS-encoded protein-like"/>
    <property type="match status" value="1"/>
</dbReference>
<proteinExistence type="predicted"/>
<gene>
    <name evidence="1" type="ORF">SAMEA4412677_02011</name>
</gene>